<dbReference type="EMBL" id="AHMM02000025">
    <property type="protein sequence ID" value="EQA34845.1"/>
    <property type="molecule type" value="Genomic_DNA"/>
</dbReference>
<evidence type="ECO:0000313" key="1">
    <source>
        <dbReference type="EMBL" id="EQA34845.1"/>
    </source>
</evidence>
<dbReference type="Proteomes" id="UP000018719">
    <property type="component" value="Unassembled WGS sequence"/>
</dbReference>
<gene>
    <name evidence="1" type="ORF">LEP1GSC047_1796</name>
</gene>
<dbReference type="AlphaFoldDB" id="V6HGT2"/>
<organism evidence="1 2">
    <name type="scientific">Leptospira inadai serovar Lyme str. 10</name>
    <dbReference type="NCBI Taxonomy" id="1049790"/>
    <lineage>
        <taxon>Bacteria</taxon>
        <taxon>Pseudomonadati</taxon>
        <taxon>Spirochaetota</taxon>
        <taxon>Spirochaetia</taxon>
        <taxon>Leptospirales</taxon>
        <taxon>Leptospiraceae</taxon>
        <taxon>Leptospira</taxon>
    </lineage>
</organism>
<reference evidence="1 2" key="1">
    <citation type="submission" date="2013-05" db="EMBL/GenBank/DDBJ databases">
        <authorList>
            <person name="Harkins D.M."/>
            <person name="Durkin A.S."/>
            <person name="Brinkac L.M."/>
            <person name="Haft D.H."/>
            <person name="Selengut J.D."/>
            <person name="Sanka R."/>
            <person name="DePew J."/>
            <person name="Purushe J."/>
            <person name="Hartskeerl R.A."/>
            <person name="Ahmed A."/>
            <person name="van der Linden H."/>
            <person name="Goris M.G.A."/>
            <person name="Vinetz J.M."/>
            <person name="Sutton G.G."/>
            <person name="Nierman W.C."/>
            <person name="Fouts D.E."/>
        </authorList>
    </citation>
    <scope>NUCLEOTIDE SEQUENCE [LARGE SCALE GENOMIC DNA]</scope>
    <source>
        <strain evidence="1 2">10</strain>
    </source>
</reference>
<dbReference type="STRING" id="1049790.LEP1GSC047_1796"/>
<comment type="caution">
    <text evidence="1">The sequence shown here is derived from an EMBL/GenBank/DDBJ whole genome shotgun (WGS) entry which is preliminary data.</text>
</comment>
<sequence length="39" mass="4610">MHLDSRKSIGIRPTRFSRDSICKDYVFFPLLSRGFCVNF</sequence>
<accession>V6HGT2</accession>
<name>V6HGT2_9LEPT</name>
<proteinExistence type="predicted"/>
<protein>
    <submittedName>
        <fullName evidence="1">Uncharacterized protein</fullName>
    </submittedName>
</protein>
<evidence type="ECO:0000313" key="2">
    <source>
        <dbReference type="Proteomes" id="UP000018719"/>
    </source>
</evidence>